<keyword evidence="3" id="KW-0418">Kinase</keyword>
<dbReference type="AlphaFoldDB" id="A0A0D8IVZ3"/>
<dbReference type="UniPathway" id="UPA00241">
    <property type="reaction ID" value="UER00356"/>
</dbReference>
<comment type="catalytic activity">
    <reaction evidence="3">
        <text>3'-dephospho-CoA + ATP = ADP + CoA + H(+)</text>
        <dbReference type="Rhea" id="RHEA:18245"/>
        <dbReference type="ChEBI" id="CHEBI:15378"/>
        <dbReference type="ChEBI" id="CHEBI:30616"/>
        <dbReference type="ChEBI" id="CHEBI:57287"/>
        <dbReference type="ChEBI" id="CHEBI:57328"/>
        <dbReference type="ChEBI" id="CHEBI:456216"/>
        <dbReference type="EC" id="2.7.1.24"/>
    </reaction>
</comment>
<keyword evidence="3" id="KW-0173">Coenzyme A biosynthesis</keyword>
<evidence type="ECO:0000256" key="2">
    <source>
        <dbReference type="ARBA" id="ARBA00022840"/>
    </source>
</evidence>
<keyword evidence="2 3" id="KW-0067">ATP-binding</keyword>
<evidence type="ECO:0000313" key="6">
    <source>
        <dbReference type="Proteomes" id="UP000032483"/>
    </source>
</evidence>
<keyword evidence="6" id="KW-1185">Reference proteome</keyword>
<dbReference type="EC" id="2.7.1.24" evidence="3 4"/>
<dbReference type="GO" id="GO:0004140">
    <property type="term" value="F:dephospho-CoA kinase activity"/>
    <property type="evidence" value="ECO:0007669"/>
    <property type="project" value="UniProtKB-UniRule"/>
</dbReference>
<dbReference type="Pfam" id="PF01121">
    <property type="entry name" value="CoaE"/>
    <property type="match status" value="1"/>
</dbReference>
<dbReference type="EMBL" id="JXXK01000029">
    <property type="protein sequence ID" value="KJF38847.1"/>
    <property type="molecule type" value="Genomic_DNA"/>
</dbReference>
<feature type="binding site" evidence="3">
    <location>
        <begin position="11"/>
        <end position="16"/>
    </location>
    <ligand>
        <name>ATP</name>
        <dbReference type="ChEBI" id="CHEBI:30616"/>
    </ligand>
</feature>
<protein>
    <recommendedName>
        <fullName evidence="3 4">Dephospho-CoA kinase</fullName>
        <ecNumber evidence="3 4">2.7.1.24</ecNumber>
    </recommendedName>
    <alternativeName>
        <fullName evidence="3">Dephosphocoenzyme A kinase</fullName>
    </alternativeName>
</protein>
<comment type="subcellular location">
    <subcellularLocation>
        <location evidence="3">Cytoplasm</location>
    </subcellularLocation>
</comment>
<gene>
    <name evidence="3" type="primary">coaE</name>
    <name evidence="5" type="ORF">TQ39_15570</name>
</gene>
<dbReference type="GO" id="GO:0005524">
    <property type="term" value="F:ATP binding"/>
    <property type="evidence" value="ECO:0007669"/>
    <property type="project" value="UniProtKB-UniRule"/>
</dbReference>
<comment type="similarity">
    <text evidence="3">Belongs to the CoaE family.</text>
</comment>
<evidence type="ECO:0000256" key="1">
    <source>
        <dbReference type="ARBA" id="ARBA00022741"/>
    </source>
</evidence>
<dbReference type="GO" id="GO:0005737">
    <property type="term" value="C:cytoplasm"/>
    <property type="evidence" value="ECO:0007669"/>
    <property type="project" value="UniProtKB-SubCell"/>
</dbReference>
<dbReference type="PANTHER" id="PTHR10695">
    <property type="entry name" value="DEPHOSPHO-COA KINASE-RELATED"/>
    <property type="match status" value="1"/>
</dbReference>
<dbReference type="RefSeq" id="WP_050006216.1">
    <property type="nucleotide sequence ID" value="NZ_CAUBBA010000016.1"/>
</dbReference>
<reference evidence="5" key="1">
    <citation type="submission" date="2015-02" db="EMBL/GenBank/DDBJ databases">
        <title>A novel member of the family Ruminococcaceae isolated from human feces.</title>
        <authorList>
            <person name="Shkoporov A.N."/>
            <person name="Chaplin A.V."/>
            <person name="Motuzova O.V."/>
            <person name="Kafarskaia L.I."/>
            <person name="Khokhlova E.V."/>
            <person name="Efimov B.A."/>
        </authorList>
    </citation>
    <scope>NUCLEOTIDE SEQUENCE [LARGE SCALE GENOMIC DNA]</scope>
    <source>
        <strain evidence="5">585-1</strain>
    </source>
</reference>
<comment type="function">
    <text evidence="3">Catalyzes the phosphorylation of the 3'-hydroxyl group of dephosphocoenzyme A to form coenzyme A.</text>
</comment>
<evidence type="ECO:0000313" key="5">
    <source>
        <dbReference type="EMBL" id="KJF38847.1"/>
    </source>
</evidence>
<comment type="caution">
    <text evidence="5">The sequence shown here is derived from an EMBL/GenBank/DDBJ whole genome shotgun (WGS) entry which is preliminary data.</text>
</comment>
<evidence type="ECO:0000256" key="4">
    <source>
        <dbReference type="NCBIfam" id="TIGR00152"/>
    </source>
</evidence>
<name>A0A0D8IVZ3_9FIRM</name>
<keyword evidence="1 3" id="KW-0547">Nucleotide-binding</keyword>
<keyword evidence="3" id="KW-0808">Transferase</keyword>
<proteinExistence type="inferred from homology"/>
<dbReference type="NCBIfam" id="TIGR00152">
    <property type="entry name" value="dephospho-CoA kinase"/>
    <property type="match status" value="1"/>
</dbReference>
<dbReference type="InterPro" id="IPR001977">
    <property type="entry name" value="Depp_CoAkinase"/>
</dbReference>
<dbReference type="GO" id="GO:0015937">
    <property type="term" value="P:coenzyme A biosynthetic process"/>
    <property type="evidence" value="ECO:0007669"/>
    <property type="project" value="UniProtKB-UniRule"/>
</dbReference>
<accession>A0A0D8IVZ3</accession>
<dbReference type="InterPro" id="IPR027417">
    <property type="entry name" value="P-loop_NTPase"/>
</dbReference>
<dbReference type="PATRIC" id="fig|1550024.3.peg.3548"/>
<dbReference type="Proteomes" id="UP000032483">
    <property type="component" value="Unassembled WGS sequence"/>
</dbReference>
<dbReference type="SUPFAM" id="SSF52540">
    <property type="entry name" value="P-loop containing nucleoside triphosphate hydrolases"/>
    <property type="match status" value="1"/>
</dbReference>
<organism evidence="5 6">
    <name type="scientific">Ruthenibacterium lactatiformans</name>
    <dbReference type="NCBI Taxonomy" id="1550024"/>
    <lineage>
        <taxon>Bacteria</taxon>
        <taxon>Bacillati</taxon>
        <taxon>Bacillota</taxon>
        <taxon>Clostridia</taxon>
        <taxon>Eubacteriales</taxon>
        <taxon>Oscillospiraceae</taxon>
        <taxon>Ruthenibacterium</taxon>
    </lineage>
</organism>
<dbReference type="GeneID" id="42857977"/>
<sequence length="207" mass="21846">MKVIAITGRSGSGKSTVSAYYGSLGYPVLDADRTAREVTRPGGPCLAQLCDAFGSDILLPDGTLDRGCLAARAFATPEGTRRLTDITHPAIIRELLDGVAAAQSTGVPFVFVDGAVIVGEAFEQYCDAIIVVTASEREAVSRIVLRDGISKQAARMRLAAQTPEDVLRAAADYIIANTGDGRHLRAAAQAVLERLLAKETNGTKEKT</sequence>
<comment type="pathway">
    <text evidence="3">Cofactor biosynthesis; coenzyme A biosynthesis; CoA from (R)-pantothenate: step 5/5.</text>
</comment>
<evidence type="ECO:0000256" key="3">
    <source>
        <dbReference type="HAMAP-Rule" id="MF_00376"/>
    </source>
</evidence>
<dbReference type="HAMAP" id="MF_00376">
    <property type="entry name" value="Dephospho_CoA_kinase"/>
    <property type="match status" value="1"/>
</dbReference>
<dbReference type="CDD" id="cd02022">
    <property type="entry name" value="DPCK"/>
    <property type="match status" value="1"/>
</dbReference>
<dbReference type="PANTHER" id="PTHR10695:SF46">
    <property type="entry name" value="BIFUNCTIONAL COENZYME A SYNTHASE-RELATED"/>
    <property type="match status" value="1"/>
</dbReference>
<dbReference type="Gene3D" id="3.40.50.300">
    <property type="entry name" value="P-loop containing nucleotide triphosphate hydrolases"/>
    <property type="match status" value="1"/>
</dbReference>
<keyword evidence="3" id="KW-0963">Cytoplasm</keyword>
<dbReference type="PROSITE" id="PS51219">
    <property type="entry name" value="DPCK"/>
    <property type="match status" value="1"/>
</dbReference>